<dbReference type="GO" id="GO:0000785">
    <property type="term" value="C:chromatin"/>
    <property type="evidence" value="ECO:0007669"/>
    <property type="project" value="TreeGrafter"/>
</dbReference>
<dbReference type="GO" id="GO:0005634">
    <property type="term" value="C:nucleus"/>
    <property type="evidence" value="ECO:0007669"/>
    <property type="project" value="UniProtKB-SubCell"/>
</dbReference>
<evidence type="ECO:0000256" key="6">
    <source>
        <dbReference type="ARBA" id="ARBA00023242"/>
    </source>
</evidence>
<dbReference type="PANTHER" id="PTHR40626">
    <property type="entry name" value="MIP31509P"/>
    <property type="match status" value="1"/>
</dbReference>
<dbReference type="RefSeq" id="XP_028473955.1">
    <property type="nucleotide sequence ID" value="XM_028617492.1"/>
</dbReference>
<evidence type="ECO:0000313" key="9">
    <source>
        <dbReference type="EMBL" id="RSH78808.1"/>
    </source>
</evidence>
<organism evidence="9 10">
    <name type="scientific">Apiotrichum porosum</name>
    <dbReference type="NCBI Taxonomy" id="105984"/>
    <lineage>
        <taxon>Eukaryota</taxon>
        <taxon>Fungi</taxon>
        <taxon>Dikarya</taxon>
        <taxon>Basidiomycota</taxon>
        <taxon>Agaricomycotina</taxon>
        <taxon>Tremellomycetes</taxon>
        <taxon>Trichosporonales</taxon>
        <taxon>Trichosporonaceae</taxon>
        <taxon>Apiotrichum</taxon>
    </lineage>
</organism>
<sequence>MEARSQPYIVAPTVVSSSTSTNSTSPSDTPQLIAGSASYAPVGQGSSFMGMDGQVRTPYQAQAHQLPGDSARDGDTAPGTGNPPEFAPDGLQPMDNESNLSASPLIRTGAAWPEYSPTPTEQPWLTEFLLSVTKPDQPSAQFVSPLATNLDWGFADLNVDILGPIAARSSSPGRLPVRHDGLMMAVFPEEVGGAGNHPQFHHSQVDGGSWPQVYHSHTPGVGAHLPHTSGHGLDFIAPPGRTVKPTARLMMHTLATHAHRPMWSPPDLRNLPSETVLTSCVNLYLAHFATWLPIVDSPSGRFMTDKAAPLLLKAMAAVGSVYARDGLERLAAPLAEMARREILFIRFVYELGVVQSSLLQAVYGLYSGSPKLLQQAETTRAQLVASCKGMNLLDSQVSVVDQVGTSSVTPDDIGRALKMDHRRRRLGWCIFLFDAQMACMFGTPAAISMSDVKAPLPTVAPDPRPAQPLFAQTMAVLLEKGTILQPLDDIGFSCIALCLEAAASQAFGRTPPGKYTLRTTYDIHPQAVLDQLARHTLNSPAPTHLAVSCAALAYHAHLHFTDPNLLDQIKLAAGKGSAEIKESARMRISGWIKGNPAAARHVFANAAMLSALMNQFPFDTPTELVWVFDAALCMWACVRFSDLCLPRDPSASVPITWSPTPALDAWVETGDAGLILPGIGSLPGLPWAAVLQAAADRLEVMSWGLAGRYRKVLLGLMAEA</sequence>
<feature type="domain" description="Xylanolytic transcriptional activator regulatory" evidence="8">
    <location>
        <begin position="376"/>
        <end position="463"/>
    </location>
</feature>
<dbReference type="GO" id="GO:0000978">
    <property type="term" value="F:RNA polymerase II cis-regulatory region sequence-specific DNA binding"/>
    <property type="evidence" value="ECO:0007669"/>
    <property type="project" value="InterPro"/>
</dbReference>
<evidence type="ECO:0000256" key="1">
    <source>
        <dbReference type="ARBA" id="ARBA00004123"/>
    </source>
</evidence>
<accession>A0A427XJ05</accession>
<dbReference type="EMBL" id="RSCE01000011">
    <property type="protein sequence ID" value="RSH78808.1"/>
    <property type="molecule type" value="Genomic_DNA"/>
</dbReference>
<feature type="compositionally biased region" description="Low complexity" evidence="7">
    <location>
        <begin position="10"/>
        <end position="30"/>
    </location>
</feature>
<dbReference type="Proteomes" id="UP000279236">
    <property type="component" value="Unassembled WGS sequence"/>
</dbReference>
<evidence type="ECO:0000256" key="3">
    <source>
        <dbReference type="ARBA" id="ARBA00022737"/>
    </source>
</evidence>
<evidence type="ECO:0000256" key="5">
    <source>
        <dbReference type="ARBA" id="ARBA00022833"/>
    </source>
</evidence>
<dbReference type="PANTHER" id="PTHR40626:SF11">
    <property type="entry name" value="ZINC FINGER PROTEIN YPR022C"/>
    <property type="match status" value="1"/>
</dbReference>
<keyword evidence="3" id="KW-0677">Repeat</keyword>
<evidence type="ECO:0000313" key="10">
    <source>
        <dbReference type="Proteomes" id="UP000279236"/>
    </source>
</evidence>
<dbReference type="AlphaFoldDB" id="A0A427XJ05"/>
<protein>
    <recommendedName>
        <fullName evidence="8">Xylanolytic transcriptional activator regulatory domain-containing protein</fullName>
    </recommendedName>
</protein>
<keyword evidence="5" id="KW-0862">Zinc</keyword>
<dbReference type="GO" id="GO:0006351">
    <property type="term" value="P:DNA-templated transcription"/>
    <property type="evidence" value="ECO:0007669"/>
    <property type="project" value="InterPro"/>
</dbReference>
<dbReference type="InterPro" id="IPR051059">
    <property type="entry name" value="VerF-like"/>
</dbReference>
<comment type="caution">
    <text evidence="9">The sequence shown here is derived from an EMBL/GenBank/DDBJ whole genome shotgun (WGS) entry which is preliminary data.</text>
</comment>
<dbReference type="SMART" id="SM00906">
    <property type="entry name" value="Fungal_trans"/>
    <property type="match status" value="1"/>
</dbReference>
<keyword evidence="6" id="KW-0539">Nucleus</keyword>
<gene>
    <name evidence="9" type="ORF">EHS24_001721</name>
</gene>
<dbReference type="GO" id="GO:0008270">
    <property type="term" value="F:zinc ion binding"/>
    <property type="evidence" value="ECO:0007669"/>
    <property type="project" value="UniProtKB-KW"/>
</dbReference>
<dbReference type="GO" id="GO:0000981">
    <property type="term" value="F:DNA-binding transcription factor activity, RNA polymerase II-specific"/>
    <property type="evidence" value="ECO:0007669"/>
    <property type="project" value="InterPro"/>
</dbReference>
<reference evidence="9 10" key="1">
    <citation type="submission" date="2018-11" db="EMBL/GenBank/DDBJ databases">
        <title>Genome sequence of Apiotrichum porosum DSM 27194.</title>
        <authorList>
            <person name="Aliyu H."/>
            <person name="Gorte O."/>
            <person name="Ochsenreither K."/>
        </authorList>
    </citation>
    <scope>NUCLEOTIDE SEQUENCE [LARGE SCALE GENOMIC DNA]</scope>
    <source>
        <strain evidence="9 10">DSM 27194</strain>
    </source>
</reference>
<dbReference type="Pfam" id="PF04082">
    <property type="entry name" value="Fungal_trans"/>
    <property type="match status" value="1"/>
</dbReference>
<proteinExistence type="predicted"/>
<evidence type="ECO:0000256" key="7">
    <source>
        <dbReference type="SAM" id="MobiDB-lite"/>
    </source>
</evidence>
<dbReference type="STRING" id="105984.A0A427XJ05"/>
<keyword evidence="2" id="KW-0479">Metal-binding</keyword>
<dbReference type="InterPro" id="IPR007219">
    <property type="entry name" value="XnlR_reg_dom"/>
</dbReference>
<comment type="subcellular location">
    <subcellularLocation>
        <location evidence="1">Nucleus</location>
    </subcellularLocation>
</comment>
<keyword evidence="4" id="KW-0863">Zinc-finger</keyword>
<dbReference type="OrthoDB" id="1405595at2759"/>
<dbReference type="CDD" id="cd12148">
    <property type="entry name" value="fungal_TF_MHR"/>
    <property type="match status" value="1"/>
</dbReference>
<evidence type="ECO:0000256" key="2">
    <source>
        <dbReference type="ARBA" id="ARBA00022723"/>
    </source>
</evidence>
<feature type="region of interest" description="Disordered" evidence="7">
    <location>
        <begin position="1"/>
        <end position="101"/>
    </location>
</feature>
<keyword evidence="10" id="KW-1185">Reference proteome</keyword>
<dbReference type="GeneID" id="39586264"/>
<evidence type="ECO:0000256" key="4">
    <source>
        <dbReference type="ARBA" id="ARBA00022771"/>
    </source>
</evidence>
<name>A0A427XJ05_9TREE</name>
<evidence type="ECO:0000259" key="8">
    <source>
        <dbReference type="SMART" id="SM00906"/>
    </source>
</evidence>